<name>B4CTX3_9BACT</name>
<dbReference type="InterPro" id="IPR002591">
    <property type="entry name" value="Phosphodiest/P_Trfase"/>
</dbReference>
<proteinExistence type="predicted"/>
<dbReference type="eggNOG" id="COG1524">
    <property type="taxonomic scope" value="Bacteria"/>
</dbReference>
<sequence length="386" mass="41429">MQVVNPSITWICHTTLVTGVGPIKHGVLFNGLLVREGNDQPPIIEPWHDKSELVHVPTIYDVAHQAGLKTGQVDWVAILNSGTIDYEFLEVPKPTGAIPRELVAKGVLTENDLRNFIHGKSPAWRDMMWNQAAIHILTQHRPNLMLMHYLNTDALNHADGPGSMASYAGYALVDYQIRDLLAAIDAAGMKDKTTVIITTDHGFKKVKTGIWPNVALRKAGLIEAQGATVKKCDAYVVPEGGLAFVYVTDPTKRAALLPKLKEICAGLEGVDKVIDGTNAHSIDIPTPAENQGTGDLILTAKAGYAFQAKVDGDAANGDPKGYYGTHGYLAGDPELDGVFIAAGYGIKPGTKLGQIHNRDVAPTIAELLGLSLPNVEGHALKEILAP</sequence>
<dbReference type="PANTHER" id="PTHR10151">
    <property type="entry name" value="ECTONUCLEOTIDE PYROPHOSPHATASE/PHOSPHODIESTERASE"/>
    <property type="match status" value="1"/>
</dbReference>
<organism evidence="1 2">
    <name type="scientific">Chthoniobacter flavus Ellin428</name>
    <dbReference type="NCBI Taxonomy" id="497964"/>
    <lineage>
        <taxon>Bacteria</taxon>
        <taxon>Pseudomonadati</taxon>
        <taxon>Verrucomicrobiota</taxon>
        <taxon>Spartobacteria</taxon>
        <taxon>Chthoniobacterales</taxon>
        <taxon>Chthoniobacteraceae</taxon>
        <taxon>Chthoniobacter</taxon>
    </lineage>
</organism>
<dbReference type="Gene3D" id="3.40.720.10">
    <property type="entry name" value="Alkaline Phosphatase, subunit A"/>
    <property type="match status" value="1"/>
</dbReference>
<comment type="caution">
    <text evidence="1">The sequence shown here is derived from an EMBL/GenBank/DDBJ whole genome shotgun (WGS) entry which is preliminary data.</text>
</comment>
<keyword evidence="2" id="KW-1185">Reference proteome</keyword>
<dbReference type="RefSeq" id="WP_006977463.1">
    <property type="nucleotide sequence ID" value="NZ_ABVL01000001.1"/>
</dbReference>
<dbReference type="PANTHER" id="PTHR10151:SF120">
    <property type="entry name" value="BIS(5'-ADENOSYL)-TRIPHOSPHATASE"/>
    <property type="match status" value="1"/>
</dbReference>
<evidence type="ECO:0000313" key="1">
    <source>
        <dbReference type="EMBL" id="EDY22011.1"/>
    </source>
</evidence>
<dbReference type="AlphaFoldDB" id="B4CTX3"/>
<dbReference type="EMBL" id="ABVL01000001">
    <property type="protein sequence ID" value="EDY22011.1"/>
    <property type="molecule type" value="Genomic_DNA"/>
</dbReference>
<dbReference type="STRING" id="497964.CfE428DRAFT_0136"/>
<dbReference type="Pfam" id="PF01663">
    <property type="entry name" value="Phosphodiest"/>
    <property type="match status" value="1"/>
</dbReference>
<reference evidence="1 2" key="1">
    <citation type="journal article" date="2011" name="J. Bacteriol.">
        <title>Genome sequence of Chthoniobacter flavus Ellin428, an aerobic heterotrophic soil bacterium.</title>
        <authorList>
            <person name="Kant R."/>
            <person name="van Passel M.W."/>
            <person name="Palva A."/>
            <person name="Lucas S."/>
            <person name="Lapidus A."/>
            <person name="Glavina Del Rio T."/>
            <person name="Dalin E."/>
            <person name="Tice H."/>
            <person name="Bruce D."/>
            <person name="Goodwin L."/>
            <person name="Pitluck S."/>
            <person name="Larimer F.W."/>
            <person name="Land M.L."/>
            <person name="Hauser L."/>
            <person name="Sangwan P."/>
            <person name="de Vos W.M."/>
            <person name="Janssen P.H."/>
            <person name="Smidt H."/>
        </authorList>
    </citation>
    <scope>NUCLEOTIDE SEQUENCE [LARGE SCALE GENOMIC DNA]</scope>
    <source>
        <strain evidence="1 2">Ellin428</strain>
    </source>
</reference>
<gene>
    <name evidence="1" type="ORF">CfE428DRAFT_0136</name>
</gene>
<dbReference type="Proteomes" id="UP000005824">
    <property type="component" value="Unassembled WGS sequence"/>
</dbReference>
<dbReference type="InParanoid" id="B4CTX3"/>
<dbReference type="InterPro" id="IPR017850">
    <property type="entry name" value="Alkaline_phosphatase_core_sf"/>
</dbReference>
<dbReference type="SUPFAM" id="SSF53649">
    <property type="entry name" value="Alkaline phosphatase-like"/>
    <property type="match status" value="1"/>
</dbReference>
<evidence type="ECO:0000313" key="2">
    <source>
        <dbReference type="Proteomes" id="UP000005824"/>
    </source>
</evidence>
<dbReference type="GO" id="GO:0016787">
    <property type="term" value="F:hydrolase activity"/>
    <property type="evidence" value="ECO:0007669"/>
    <property type="project" value="UniProtKB-ARBA"/>
</dbReference>
<protein>
    <submittedName>
        <fullName evidence="1">Type I phosphodiesterase/nucleotide pyrophosphatase</fullName>
    </submittedName>
</protein>
<accession>B4CTX3</accession>